<dbReference type="PANTHER" id="PTHR30204:SF58">
    <property type="entry name" value="HTH-TYPE TRANSCRIPTIONAL REGULATOR YFMP"/>
    <property type="match status" value="1"/>
</dbReference>
<dbReference type="PRINTS" id="PR00040">
    <property type="entry name" value="HTHMERR"/>
</dbReference>
<dbReference type="SMART" id="SM00422">
    <property type="entry name" value="HTH_MERR"/>
    <property type="match status" value="1"/>
</dbReference>
<dbReference type="InterPro" id="IPR009061">
    <property type="entry name" value="DNA-bd_dom_put_sf"/>
</dbReference>
<dbReference type="NCBIfam" id="NF047375">
    <property type="entry name" value="HeatShock_HspR"/>
    <property type="match status" value="1"/>
</dbReference>
<gene>
    <name evidence="4" type="ORF">METZ01_LOCUS389521</name>
</gene>
<sequence length="124" mass="14067">MSTDNQFRDEPCFVISVAARIVGVHAQTLRHYERVGLIWPSRTGGRQRLYSMADIERLRRLKSLTEDMGLNLAGAEVALKLMNRIEELEGEIKQLTEAVSILQRQELRPGQRQGQGAPPVSQRQ</sequence>
<dbReference type="GO" id="GO:0003700">
    <property type="term" value="F:DNA-binding transcription factor activity"/>
    <property type="evidence" value="ECO:0007669"/>
    <property type="project" value="InterPro"/>
</dbReference>
<reference evidence="4" key="1">
    <citation type="submission" date="2018-05" db="EMBL/GenBank/DDBJ databases">
        <authorList>
            <person name="Lanie J.A."/>
            <person name="Ng W.-L."/>
            <person name="Kazmierczak K.M."/>
            <person name="Andrzejewski T.M."/>
            <person name="Davidsen T.M."/>
            <person name="Wayne K.J."/>
            <person name="Tettelin H."/>
            <person name="Glass J.I."/>
            <person name="Rusch D."/>
            <person name="Podicherti R."/>
            <person name="Tsui H.-C.T."/>
            <person name="Winkler M.E."/>
        </authorList>
    </citation>
    <scope>NUCLEOTIDE SEQUENCE</scope>
</reference>
<dbReference type="InterPro" id="IPR000551">
    <property type="entry name" value="MerR-type_HTH_dom"/>
</dbReference>
<dbReference type="AlphaFoldDB" id="A0A382URA8"/>
<dbReference type="SUPFAM" id="SSF46955">
    <property type="entry name" value="Putative DNA-binding domain"/>
    <property type="match status" value="1"/>
</dbReference>
<dbReference type="Pfam" id="PF13411">
    <property type="entry name" value="MerR_1"/>
    <property type="match status" value="1"/>
</dbReference>
<dbReference type="Gene3D" id="1.10.1660.10">
    <property type="match status" value="1"/>
</dbReference>
<keyword evidence="2" id="KW-0175">Coiled coil</keyword>
<feature type="coiled-coil region" evidence="2">
    <location>
        <begin position="78"/>
        <end position="105"/>
    </location>
</feature>
<dbReference type="PROSITE" id="PS50937">
    <property type="entry name" value="HTH_MERR_2"/>
    <property type="match status" value="1"/>
</dbReference>
<proteinExistence type="predicted"/>
<evidence type="ECO:0000256" key="2">
    <source>
        <dbReference type="SAM" id="Coils"/>
    </source>
</evidence>
<organism evidence="4">
    <name type="scientific">marine metagenome</name>
    <dbReference type="NCBI Taxonomy" id="408172"/>
    <lineage>
        <taxon>unclassified sequences</taxon>
        <taxon>metagenomes</taxon>
        <taxon>ecological metagenomes</taxon>
    </lineage>
</organism>
<evidence type="ECO:0000259" key="3">
    <source>
        <dbReference type="PROSITE" id="PS50937"/>
    </source>
</evidence>
<dbReference type="InterPro" id="IPR047057">
    <property type="entry name" value="MerR_fam"/>
</dbReference>
<dbReference type="GO" id="GO:0003677">
    <property type="term" value="F:DNA binding"/>
    <property type="evidence" value="ECO:0007669"/>
    <property type="project" value="UniProtKB-KW"/>
</dbReference>
<name>A0A382URA8_9ZZZZ</name>
<protein>
    <recommendedName>
        <fullName evidence="3">HTH merR-type domain-containing protein</fullName>
    </recommendedName>
</protein>
<evidence type="ECO:0000256" key="1">
    <source>
        <dbReference type="ARBA" id="ARBA00023125"/>
    </source>
</evidence>
<keyword evidence="1" id="KW-0238">DNA-binding</keyword>
<evidence type="ECO:0000313" key="4">
    <source>
        <dbReference type="EMBL" id="SVD36667.1"/>
    </source>
</evidence>
<dbReference type="PROSITE" id="PS00552">
    <property type="entry name" value="HTH_MERR_1"/>
    <property type="match status" value="1"/>
</dbReference>
<dbReference type="PANTHER" id="PTHR30204">
    <property type="entry name" value="REDOX-CYCLING DRUG-SENSING TRANSCRIPTIONAL ACTIVATOR SOXR"/>
    <property type="match status" value="1"/>
</dbReference>
<feature type="domain" description="HTH merR-type" evidence="3">
    <location>
        <begin position="12"/>
        <end position="81"/>
    </location>
</feature>
<dbReference type="EMBL" id="UINC01146121">
    <property type="protein sequence ID" value="SVD36667.1"/>
    <property type="molecule type" value="Genomic_DNA"/>
</dbReference>
<accession>A0A382URA8</accession>